<feature type="domain" description="GIY-YIG" evidence="1">
    <location>
        <begin position="1"/>
        <end position="77"/>
    </location>
</feature>
<dbReference type="KEGG" id="asag:FGM00_18665"/>
<reference evidence="2 3" key="1">
    <citation type="submission" date="2019-05" db="EMBL/GenBank/DDBJ databases">
        <title>Genome sequencing of F202Z8.</title>
        <authorList>
            <person name="Kwon Y.M."/>
        </authorList>
    </citation>
    <scope>NUCLEOTIDE SEQUENCE [LARGE SCALE GENOMIC DNA]</scope>
    <source>
        <strain evidence="2 3">F202Z8</strain>
    </source>
</reference>
<dbReference type="SUPFAM" id="SSF82771">
    <property type="entry name" value="GIY-YIG endonuclease"/>
    <property type="match status" value="1"/>
</dbReference>
<dbReference type="Proteomes" id="UP000310017">
    <property type="component" value="Chromosome"/>
</dbReference>
<dbReference type="InterPro" id="IPR000305">
    <property type="entry name" value="GIY-YIG_endonuc"/>
</dbReference>
<dbReference type="Gene3D" id="3.40.1440.10">
    <property type="entry name" value="GIY-YIG endonuclease"/>
    <property type="match status" value="1"/>
</dbReference>
<keyword evidence="3" id="KW-1185">Reference proteome</keyword>
<dbReference type="Pfam" id="PF01541">
    <property type="entry name" value="GIY-YIG"/>
    <property type="match status" value="1"/>
</dbReference>
<sequence length="82" mass="9832">MFFVYVIFSDDFNRFYVGMSKHPHVRLNQHNSGKTKSTKPFVPWRIIHLENYELSVMARKREKYLKSAGGRKWRKNNIDLGD</sequence>
<dbReference type="OrthoDB" id="1495241at2"/>
<gene>
    <name evidence="2" type="ORF">FGM00_18665</name>
</gene>
<evidence type="ECO:0000259" key="1">
    <source>
        <dbReference type="PROSITE" id="PS50164"/>
    </source>
</evidence>
<proteinExistence type="predicted"/>
<dbReference type="RefSeq" id="WP_138854758.1">
    <property type="nucleotide sequence ID" value="NZ_CP040710.1"/>
</dbReference>
<protein>
    <submittedName>
        <fullName evidence="2">GIY-YIG nuclease family protein</fullName>
    </submittedName>
</protein>
<dbReference type="AlphaFoldDB" id="A0A5B7SW24"/>
<dbReference type="PROSITE" id="PS50164">
    <property type="entry name" value="GIY_YIG"/>
    <property type="match status" value="1"/>
</dbReference>
<organism evidence="2 3">
    <name type="scientific">Aggregatimonas sangjinii</name>
    <dbReference type="NCBI Taxonomy" id="2583587"/>
    <lineage>
        <taxon>Bacteria</taxon>
        <taxon>Pseudomonadati</taxon>
        <taxon>Bacteroidota</taxon>
        <taxon>Flavobacteriia</taxon>
        <taxon>Flavobacteriales</taxon>
        <taxon>Flavobacteriaceae</taxon>
        <taxon>Aggregatimonas</taxon>
    </lineage>
</organism>
<dbReference type="InterPro" id="IPR035901">
    <property type="entry name" value="GIY-YIG_endonuc_sf"/>
</dbReference>
<dbReference type="CDD" id="cd10449">
    <property type="entry name" value="GIY-YIG_SLX1_like"/>
    <property type="match status" value="1"/>
</dbReference>
<dbReference type="EMBL" id="CP040710">
    <property type="protein sequence ID" value="QCX02422.1"/>
    <property type="molecule type" value="Genomic_DNA"/>
</dbReference>
<evidence type="ECO:0000313" key="3">
    <source>
        <dbReference type="Proteomes" id="UP000310017"/>
    </source>
</evidence>
<accession>A0A5B7SW24</accession>
<evidence type="ECO:0000313" key="2">
    <source>
        <dbReference type="EMBL" id="QCX02422.1"/>
    </source>
</evidence>
<name>A0A5B7SW24_9FLAO</name>